<dbReference type="Gene3D" id="2.30.40.10">
    <property type="entry name" value="Urease, subunit C, domain 1"/>
    <property type="match status" value="1"/>
</dbReference>
<comment type="caution">
    <text evidence="2">The sequence shown here is derived from an EMBL/GenBank/DDBJ whole genome shotgun (WGS) entry which is preliminary data.</text>
</comment>
<dbReference type="SUPFAM" id="SSF51338">
    <property type="entry name" value="Composite domain of metallo-dependent hydrolases"/>
    <property type="match status" value="1"/>
</dbReference>
<dbReference type="EMBL" id="JBHLUX010000015">
    <property type="protein sequence ID" value="MFC0469881.1"/>
    <property type="molecule type" value="Genomic_DNA"/>
</dbReference>
<evidence type="ECO:0000259" key="1">
    <source>
        <dbReference type="Pfam" id="PF07969"/>
    </source>
</evidence>
<evidence type="ECO:0000313" key="2">
    <source>
        <dbReference type="EMBL" id="MFC0469881.1"/>
    </source>
</evidence>
<sequence length="419" mass="46508">MYDLVIKNVRIDQLKIKDIAMKDGCICKIGSISEPANKVVDGEKRWLLPPYVESHVHLDTALISGKPFVNQSGELFEGINIWNKYKENFLTHEDVMERAKTVIKMMAGQGVLFMRCMVDISDPQLTALKALLEVKRSVAHFMTVQLVGFPQNGLLSSKDGFLQLEQAIDLGVDGISAVPHLEATREKGVTSLEQCFQLAVKHKKFLHIFCDEIDDSQSRFLEVVASLAIETGLHEQVTASHVNAMSYYDEAYVRKLLDLLKASRINIVTAPLINSAMQGRVDASPKGRGITRVKELHEAGINVAVAHDDILSPFYPLGTGSMLAAGHMLLHLAHMTGEKDFKTVLQMMTSNAAKVLGIKRYEINEGNQANFILVSAANAQDLLRRQPVAELVVANGQILAETPKQETKWNGFLEMPRHL</sequence>
<protein>
    <submittedName>
        <fullName evidence="2">Amidohydrolase family protein</fullName>
    </submittedName>
</protein>
<feature type="domain" description="Amidohydrolase 3" evidence="1">
    <location>
        <begin position="161"/>
        <end position="399"/>
    </location>
</feature>
<dbReference type="Proteomes" id="UP001589838">
    <property type="component" value="Unassembled WGS sequence"/>
</dbReference>
<dbReference type="CDD" id="cd01293">
    <property type="entry name" value="Bact_CD"/>
    <property type="match status" value="1"/>
</dbReference>
<dbReference type="InterPro" id="IPR013108">
    <property type="entry name" value="Amidohydro_3"/>
</dbReference>
<dbReference type="InterPro" id="IPR052349">
    <property type="entry name" value="Metallo-hydrolase_Enzymes"/>
</dbReference>
<proteinExistence type="predicted"/>
<dbReference type="SUPFAM" id="SSF51556">
    <property type="entry name" value="Metallo-dependent hydrolases"/>
    <property type="match status" value="1"/>
</dbReference>
<gene>
    <name evidence="2" type="ORF">ACFFHM_04865</name>
</gene>
<dbReference type="PANTHER" id="PTHR32027">
    <property type="entry name" value="CYTOSINE DEAMINASE"/>
    <property type="match status" value="1"/>
</dbReference>
<dbReference type="RefSeq" id="WP_335963502.1">
    <property type="nucleotide sequence ID" value="NZ_JAXBLX010000053.1"/>
</dbReference>
<dbReference type="PANTHER" id="PTHR32027:SF0">
    <property type="entry name" value="CYTOSINE DEAMINASE"/>
    <property type="match status" value="1"/>
</dbReference>
<reference evidence="2 3" key="1">
    <citation type="submission" date="2024-09" db="EMBL/GenBank/DDBJ databases">
        <authorList>
            <person name="Sun Q."/>
            <person name="Mori K."/>
        </authorList>
    </citation>
    <scope>NUCLEOTIDE SEQUENCE [LARGE SCALE GENOMIC DNA]</scope>
    <source>
        <strain evidence="2 3">NCAIM B.02610</strain>
    </source>
</reference>
<keyword evidence="3" id="KW-1185">Reference proteome</keyword>
<name>A0ABV6K9A8_9BACI</name>
<accession>A0ABV6K9A8</accession>
<organism evidence="2 3">
    <name type="scientific">Halalkalibacter kiskunsagensis</name>
    <dbReference type="NCBI Taxonomy" id="1548599"/>
    <lineage>
        <taxon>Bacteria</taxon>
        <taxon>Bacillati</taxon>
        <taxon>Bacillota</taxon>
        <taxon>Bacilli</taxon>
        <taxon>Bacillales</taxon>
        <taxon>Bacillaceae</taxon>
        <taxon>Halalkalibacter</taxon>
    </lineage>
</organism>
<evidence type="ECO:0000313" key="3">
    <source>
        <dbReference type="Proteomes" id="UP001589838"/>
    </source>
</evidence>
<dbReference type="Pfam" id="PF07969">
    <property type="entry name" value="Amidohydro_3"/>
    <property type="match status" value="1"/>
</dbReference>
<dbReference type="InterPro" id="IPR011059">
    <property type="entry name" value="Metal-dep_hydrolase_composite"/>
</dbReference>
<dbReference type="Gene3D" id="3.20.20.140">
    <property type="entry name" value="Metal-dependent hydrolases"/>
    <property type="match status" value="1"/>
</dbReference>
<dbReference type="InterPro" id="IPR032466">
    <property type="entry name" value="Metal_Hydrolase"/>
</dbReference>